<accession>A0A1H4FQA4</accession>
<dbReference type="InterPro" id="IPR039068">
    <property type="entry name" value="PqqC-like"/>
</dbReference>
<dbReference type="Proteomes" id="UP000199397">
    <property type="component" value="Unassembled WGS sequence"/>
</dbReference>
<dbReference type="InterPro" id="IPR016084">
    <property type="entry name" value="Haem_Oase-like_multi-hlx"/>
</dbReference>
<dbReference type="SUPFAM" id="SSF48613">
    <property type="entry name" value="Heme oxygenase-like"/>
    <property type="match status" value="1"/>
</dbReference>
<name>A0A1H4FQA4_9GAMM</name>
<dbReference type="PANTHER" id="PTHR40279">
    <property type="entry name" value="PQQC-LIKE PROTEIN"/>
    <property type="match status" value="1"/>
</dbReference>
<keyword evidence="1" id="KW-0560">Oxidoreductase</keyword>
<proteinExistence type="predicted"/>
<keyword evidence="3" id="KW-1185">Reference proteome</keyword>
<dbReference type="AlphaFoldDB" id="A0A1H4FQA4"/>
<reference evidence="2 3" key="1">
    <citation type="submission" date="2016-10" db="EMBL/GenBank/DDBJ databases">
        <authorList>
            <person name="de Groot N.N."/>
        </authorList>
    </citation>
    <scope>NUCLEOTIDE SEQUENCE [LARGE SCALE GENOMIC DNA]</scope>
    <source>
        <strain evidence="2 3">DSM 21228</strain>
    </source>
</reference>
<evidence type="ECO:0000313" key="3">
    <source>
        <dbReference type="Proteomes" id="UP000199397"/>
    </source>
</evidence>
<dbReference type="EMBL" id="FNQP01000023">
    <property type="protein sequence ID" value="SEA99237.1"/>
    <property type="molecule type" value="Genomic_DNA"/>
</dbReference>
<evidence type="ECO:0000313" key="2">
    <source>
        <dbReference type="EMBL" id="SEA99237.1"/>
    </source>
</evidence>
<dbReference type="STRING" id="525918.SAMN05660964_03064"/>
<protein>
    <submittedName>
        <fullName evidence="2">Pyrroloquinoline-quinone synthase</fullName>
    </submittedName>
</protein>
<dbReference type="Gene3D" id="1.20.910.10">
    <property type="entry name" value="Heme oxygenase-like"/>
    <property type="match status" value="1"/>
</dbReference>
<dbReference type="GO" id="GO:0016491">
    <property type="term" value="F:oxidoreductase activity"/>
    <property type="evidence" value="ECO:0007669"/>
    <property type="project" value="UniProtKB-KW"/>
</dbReference>
<dbReference type="PANTHER" id="PTHR40279:SF3">
    <property type="entry name" value="4-AMINOBENZOATE SYNTHASE"/>
    <property type="match status" value="1"/>
</dbReference>
<dbReference type="Pfam" id="PF14518">
    <property type="entry name" value="Haem_oxygenas_2"/>
    <property type="match status" value="1"/>
</dbReference>
<evidence type="ECO:0000256" key="1">
    <source>
        <dbReference type="ARBA" id="ARBA00023002"/>
    </source>
</evidence>
<sequence>MNAPVFLQELKDRVNNHPFLRHPFLQQFSTQTLTFQQARTFALLYYPHILRTRLYQANALGVTPDERIQAVLADILYDEYGNGDPSKSHMEVYRKLLRAVDCSPEEIANPPITPEQQGYIDTMMRLTQGTDWLAAVGVAGIAGEWPIPPYYRMLLTGLRTVPGLDDDALELFIGHIELDIEHSRMIEEAIMPHLETREGQESLWRGINLNLNARLVQLNGLQREVFSKQ</sequence>
<dbReference type="SMART" id="SM01236">
    <property type="entry name" value="Haem_oxygenase_2"/>
    <property type="match status" value="1"/>
</dbReference>
<gene>
    <name evidence="2" type="ORF">SAMN05660964_03064</name>
</gene>
<organism evidence="2 3">
    <name type="scientific">Thiothrix caldifontis</name>
    <dbReference type="NCBI Taxonomy" id="525918"/>
    <lineage>
        <taxon>Bacteria</taxon>
        <taxon>Pseudomonadati</taxon>
        <taxon>Pseudomonadota</taxon>
        <taxon>Gammaproteobacteria</taxon>
        <taxon>Thiotrichales</taxon>
        <taxon>Thiotrichaceae</taxon>
        <taxon>Thiothrix</taxon>
    </lineage>
</organism>
<dbReference type="RefSeq" id="WP_175517963.1">
    <property type="nucleotide sequence ID" value="NZ_FNQP01000023.1"/>
</dbReference>